<dbReference type="PANTHER" id="PTHR30329">
    <property type="entry name" value="STATOR ELEMENT OF FLAGELLAR MOTOR COMPLEX"/>
    <property type="match status" value="1"/>
</dbReference>
<dbReference type="InterPro" id="IPR006665">
    <property type="entry name" value="OmpA-like"/>
</dbReference>
<organism evidence="3">
    <name type="scientific">anaerobic digester metagenome</name>
    <dbReference type="NCBI Taxonomy" id="1263854"/>
    <lineage>
        <taxon>unclassified sequences</taxon>
        <taxon>metagenomes</taxon>
        <taxon>ecological metagenomes</taxon>
    </lineage>
</organism>
<keyword evidence="1" id="KW-0175">Coiled coil</keyword>
<protein>
    <submittedName>
        <fullName evidence="3">Putative lipoprotein YiaD</fullName>
    </submittedName>
</protein>
<dbReference type="AlphaFoldDB" id="A0A485M637"/>
<feature type="domain" description="OmpA-like" evidence="2">
    <location>
        <begin position="156"/>
        <end position="278"/>
    </location>
</feature>
<dbReference type="SUPFAM" id="SSF103088">
    <property type="entry name" value="OmpA-like"/>
    <property type="match status" value="1"/>
</dbReference>
<keyword evidence="3" id="KW-0449">Lipoprotein</keyword>
<name>A0A485M637_9ZZZZ</name>
<dbReference type="Pfam" id="PF00691">
    <property type="entry name" value="OmpA"/>
    <property type="match status" value="1"/>
</dbReference>
<accession>A0A485M637</accession>
<evidence type="ECO:0000259" key="2">
    <source>
        <dbReference type="PROSITE" id="PS51123"/>
    </source>
</evidence>
<gene>
    <name evidence="3" type="primary">yiaD</name>
    <name evidence="3" type="ORF">SCFA_960016</name>
</gene>
<feature type="coiled-coil region" evidence="1">
    <location>
        <begin position="49"/>
        <end position="122"/>
    </location>
</feature>
<dbReference type="Gene3D" id="3.30.1330.60">
    <property type="entry name" value="OmpA-like domain"/>
    <property type="match status" value="1"/>
</dbReference>
<evidence type="ECO:0000256" key="1">
    <source>
        <dbReference type="SAM" id="Coils"/>
    </source>
</evidence>
<dbReference type="InterPro" id="IPR036737">
    <property type="entry name" value="OmpA-like_sf"/>
</dbReference>
<dbReference type="CDD" id="cd07185">
    <property type="entry name" value="OmpA_C-like"/>
    <property type="match status" value="1"/>
</dbReference>
<dbReference type="PROSITE" id="PS51257">
    <property type="entry name" value="PROKAR_LIPOPROTEIN"/>
    <property type="match status" value="1"/>
</dbReference>
<proteinExistence type="predicted"/>
<evidence type="ECO:0000313" key="3">
    <source>
        <dbReference type="EMBL" id="VFU19083.1"/>
    </source>
</evidence>
<reference evidence="3" key="1">
    <citation type="submission" date="2019-03" db="EMBL/GenBank/DDBJ databases">
        <authorList>
            <person name="Hao L."/>
        </authorList>
    </citation>
    <scope>NUCLEOTIDE SEQUENCE</scope>
</reference>
<sequence>MIDSIWRSGYIFSMKTYRLRVLPVLSLLLMFGCAHKYSEAEYMAVSDQLDACRQELTMIREDNAQLSERLSRALEELDRANTNLTSLVTEKQDLLDKNIQCLEEKKVLMKQISQSNASLQEKKETQWRMGKGYEYILSFLETERLRDQVYIVRTPEKIKIVIPQRTLFPTPASAWLTPRGANIIRKIALGLKQLNPASIEIAGHTDNTPVTGQSNNAYPTNWHLAQARAMSVLLIFNESEIPKDKLCAMSFGDTKPIADNTSEEGRAMNRRVEILIVP</sequence>
<dbReference type="InterPro" id="IPR050330">
    <property type="entry name" value="Bact_OuterMem_StrucFunc"/>
</dbReference>
<dbReference type="PROSITE" id="PS51123">
    <property type="entry name" value="OMPA_2"/>
    <property type="match status" value="1"/>
</dbReference>
<dbReference type="PANTHER" id="PTHR30329:SF21">
    <property type="entry name" value="LIPOPROTEIN YIAD-RELATED"/>
    <property type="match status" value="1"/>
</dbReference>
<dbReference type="EMBL" id="CAADRM010000165">
    <property type="protein sequence ID" value="VFU19083.1"/>
    <property type="molecule type" value="Genomic_DNA"/>
</dbReference>